<keyword evidence="3" id="KW-0131">Cell cycle</keyword>
<dbReference type="Gene3D" id="3.30.110.150">
    <property type="entry name" value="SepF-like protein"/>
    <property type="match status" value="1"/>
</dbReference>
<dbReference type="AlphaFoldDB" id="A0A1H3KYB5"/>
<keyword evidence="2" id="KW-0717">Septation</keyword>
<dbReference type="InterPro" id="IPR007561">
    <property type="entry name" value="Cell_div_SepF/SepF-rel"/>
</dbReference>
<proteinExistence type="predicted"/>
<organism evidence="5 6">
    <name type="scientific">Saccharopolyspora shandongensis</name>
    <dbReference type="NCBI Taxonomy" id="418495"/>
    <lineage>
        <taxon>Bacteria</taxon>
        <taxon>Bacillati</taxon>
        <taxon>Actinomycetota</taxon>
        <taxon>Actinomycetes</taxon>
        <taxon>Pseudonocardiales</taxon>
        <taxon>Pseudonocardiaceae</taxon>
        <taxon>Saccharopolyspora</taxon>
    </lineage>
</organism>
<dbReference type="GO" id="GO:0000917">
    <property type="term" value="P:division septum assembly"/>
    <property type="evidence" value="ECO:0007669"/>
    <property type="project" value="UniProtKB-KW"/>
</dbReference>
<name>A0A1H3KYB5_9PSEU</name>
<evidence type="ECO:0000256" key="3">
    <source>
        <dbReference type="ARBA" id="ARBA00023306"/>
    </source>
</evidence>
<dbReference type="InterPro" id="IPR023052">
    <property type="entry name" value="Cell_div_SepF"/>
</dbReference>
<comment type="function">
    <text evidence="4">Cell division protein that is part of the divisome complex and is recruited early to the Z-ring. Probably stimulates Z-ring formation, perhaps through the cross-linking of FtsZ protofilaments. Its function overlaps with FtsA.</text>
</comment>
<evidence type="ECO:0000313" key="5">
    <source>
        <dbReference type="EMBL" id="SDY57217.1"/>
    </source>
</evidence>
<evidence type="ECO:0000256" key="2">
    <source>
        <dbReference type="ARBA" id="ARBA00023210"/>
    </source>
</evidence>
<dbReference type="EMBL" id="FNOK01000029">
    <property type="protein sequence ID" value="SDY57217.1"/>
    <property type="molecule type" value="Genomic_DNA"/>
</dbReference>
<reference evidence="6" key="1">
    <citation type="submission" date="2016-10" db="EMBL/GenBank/DDBJ databases">
        <authorList>
            <person name="Varghese N."/>
            <person name="Submissions S."/>
        </authorList>
    </citation>
    <scope>NUCLEOTIDE SEQUENCE [LARGE SCALE GENOMIC DNA]</scope>
    <source>
        <strain evidence="6">CGMCC 4.3530</strain>
    </source>
</reference>
<evidence type="ECO:0000313" key="6">
    <source>
        <dbReference type="Proteomes" id="UP000199529"/>
    </source>
</evidence>
<protein>
    <submittedName>
        <fullName evidence="5">Cell division inhibitor SepF</fullName>
    </submittedName>
</protein>
<dbReference type="RefSeq" id="WP_093270643.1">
    <property type="nucleotide sequence ID" value="NZ_FNOK01000029.1"/>
</dbReference>
<keyword evidence="6" id="KW-1185">Reference proteome</keyword>
<dbReference type="Pfam" id="PF04472">
    <property type="entry name" value="SepF"/>
    <property type="match status" value="1"/>
</dbReference>
<evidence type="ECO:0000256" key="4">
    <source>
        <dbReference type="ARBA" id="ARBA00044936"/>
    </source>
</evidence>
<dbReference type="PANTHER" id="PTHR35798">
    <property type="entry name" value="CELL DIVISION PROTEIN SEPF"/>
    <property type="match status" value="1"/>
</dbReference>
<gene>
    <name evidence="5" type="ORF">SAMN05216215_102982</name>
</gene>
<keyword evidence="1 5" id="KW-0132">Cell division</keyword>
<dbReference type="OrthoDB" id="3393519at2"/>
<dbReference type="InterPro" id="IPR038594">
    <property type="entry name" value="SepF-like_sf"/>
</dbReference>
<accession>A0A1H3KYB5</accession>
<dbReference type="PANTHER" id="PTHR35798:SF1">
    <property type="entry name" value="CELL DIVISION PROTEIN SEPF"/>
    <property type="match status" value="1"/>
</dbReference>
<dbReference type="Proteomes" id="UP000199529">
    <property type="component" value="Unassembled WGS sequence"/>
</dbReference>
<evidence type="ECO:0000256" key="1">
    <source>
        <dbReference type="ARBA" id="ARBA00022618"/>
    </source>
</evidence>
<dbReference type="STRING" id="418495.SAMN05216215_102982"/>
<sequence length="85" mass="9087">MVKTLHPQNYGDAYDVGDYFRKGVPVVMDLTSLPKAEAVRLVDFAAGMVVGRGGSMDRVAPRVFLLTPPGVSAEDTRPEPAKAPS</sequence>